<accession>A0A8S0TJ07</accession>
<sequence>MERIRATRYGPLILPTPLNAMPTGEYHKYMHKFIRTEGVTSEEHFESFYSYADNLSISEDDVWMRVYVQSLDGEVGKWFTELTARSIADIEALYDEFLKHWGDKKGLLYYHTKFGNLK</sequence>
<dbReference type="Proteomes" id="UP000594638">
    <property type="component" value="Unassembled WGS sequence"/>
</dbReference>
<protein>
    <recommendedName>
        <fullName evidence="3">Retrotransposon gag domain-containing protein</fullName>
    </recommendedName>
</protein>
<dbReference type="AlphaFoldDB" id="A0A8S0TJ07"/>
<reference evidence="1 2" key="1">
    <citation type="submission" date="2019-12" db="EMBL/GenBank/DDBJ databases">
        <authorList>
            <person name="Alioto T."/>
            <person name="Alioto T."/>
            <person name="Gomez Garrido J."/>
        </authorList>
    </citation>
    <scope>NUCLEOTIDE SEQUENCE [LARGE SCALE GENOMIC DNA]</scope>
</reference>
<comment type="caution">
    <text evidence="1">The sequence shown here is derived from an EMBL/GenBank/DDBJ whole genome shotgun (WGS) entry which is preliminary data.</text>
</comment>
<dbReference type="Gramene" id="OE9A120309T1">
    <property type="protein sequence ID" value="OE9A120309C1"/>
    <property type="gene ID" value="OE9A120309"/>
</dbReference>
<evidence type="ECO:0000313" key="1">
    <source>
        <dbReference type="EMBL" id="CAA3004356.1"/>
    </source>
</evidence>
<evidence type="ECO:0008006" key="3">
    <source>
        <dbReference type="Google" id="ProtNLM"/>
    </source>
</evidence>
<dbReference type="OrthoDB" id="1305902at2759"/>
<feature type="non-terminal residue" evidence="1">
    <location>
        <position position="118"/>
    </location>
</feature>
<organism evidence="1 2">
    <name type="scientific">Olea europaea subsp. europaea</name>
    <dbReference type="NCBI Taxonomy" id="158383"/>
    <lineage>
        <taxon>Eukaryota</taxon>
        <taxon>Viridiplantae</taxon>
        <taxon>Streptophyta</taxon>
        <taxon>Embryophyta</taxon>
        <taxon>Tracheophyta</taxon>
        <taxon>Spermatophyta</taxon>
        <taxon>Magnoliopsida</taxon>
        <taxon>eudicotyledons</taxon>
        <taxon>Gunneridae</taxon>
        <taxon>Pentapetalae</taxon>
        <taxon>asterids</taxon>
        <taxon>lamiids</taxon>
        <taxon>Lamiales</taxon>
        <taxon>Oleaceae</taxon>
        <taxon>Oleeae</taxon>
        <taxon>Olea</taxon>
    </lineage>
</organism>
<evidence type="ECO:0000313" key="2">
    <source>
        <dbReference type="Proteomes" id="UP000594638"/>
    </source>
</evidence>
<dbReference type="EMBL" id="CACTIH010006187">
    <property type="protein sequence ID" value="CAA3004356.1"/>
    <property type="molecule type" value="Genomic_DNA"/>
</dbReference>
<proteinExistence type="predicted"/>
<keyword evidence="2" id="KW-1185">Reference proteome</keyword>
<gene>
    <name evidence="1" type="ORF">OLEA9_A120309</name>
</gene>
<name>A0A8S0TJ07_OLEEU</name>